<proteinExistence type="predicted"/>
<dbReference type="Proteomes" id="UP000825591">
    <property type="component" value="Chromosome"/>
</dbReference>
<name>A0ABX9B6L7_9PSED</name>
<reference evidence="1 2" key="1">
    <citation type="submission" date="2021-08" db="EMBL/GenBank/DDBJ databases">
        <title>Bactericidal Effect of Pseudomonas oryziphila sp. nov., a novel Pseudomonas Species Against Xanthomonas oryzae Reduces Disease Severity of Bacterial Leaf Streak of Rice.</title>
        <authorList>
            <person name="Yang R."/>
            <person name="Li S."/>
            <person name="Li Y."/>
            <person name="Yan Y."/>
            <person name="Fang Y."/>
            <person name="Zou L."/>
            <person name="Chen G."/>
        </authorList>
    </citation>
    <scope>NUCLEOTIDE SEQUENCE [LARGE SCALE GENOMIC DNA]</scope>
    <source>
        <strain evidence="1 2">DSM 17497</strain>
    </source>
</reference>
<evidence type="ECO:0000313" key="2">
    <source>
        <dbReference type="Proteomes" id="UP000825591"/>
    </source>
</evidence>
<dbReference type="RefSeq" id="WP_028692333.1">
    <property type="nucleotide sequence ID" value="NZ_CP081966.1"/>
</dbReference>
<protein>
    <submittedName>
        <fullName evidence="1">Uncharacterized protein</fullName>
    </submittedName>
</protein>
<keyword evidence="2" id="KW-1185">Reference proteome</keyword>
<gene>
    <name evidence="1" type="ORF">K5H97_10535</name>
</gene>
<evidence type="ECO:0000313" key="1">
    <source>
        <dbReference type="EMBL" id="QZP28747.1"/>
    </source>
</evidence>
<dbReference type="EMBL" id="CP081966">
    <property type="protein sequence ID" value="QZP28747.1"/>
    <property type="molecule type" value="Genomic_DNA"/>
</dbReference>
<accession>A0ABX9B6L7</accession>
<organism evidence="1 2">
    <name type="scientific">Pseudomonas mosselii</name>
    <dbReference type="NCBI Taxonomy" id="78327"/>
    <lineage>
        <taxon>Bacteria</taxon>
        <taxon>Pseudomonadati</taxon>
        <taxon>Pseudomonadota</taxon>
        <taxon>Gammaproteobacteria</taxon>
        <taxon>Pseudomonadales</taxon>
        <taxon>Pseudomonadaceae</taxon>
        <taxon>Pseudomonas</taxon>
    </lineage>
</organism>
<sequence>MSKDPNGTVKRITDALELAATEVEQKYRFQGIYEQLMPLTQADFPEMNDGNLFVDILDSAQSLSTGKKNPQMASRCLKRLWELYWRMSSNQQYQ</sequence>